<name>A0A284QZX8_ARMOS</name>
<dbReference type="EMBL" id="FUEG01000003">
    <property type="protein sequence ID" value="SJL02009.1"/>
    <property type="molecule type" value="Genomic_DNA"/>
</dbReference>
<gene>
    <name evidence="1" type="ORF">ARMOST_05333</name>
</gene>
<dbReference type="AlphaFoldDB" id="A0A284QZX8"/>
<accession>A0A284QZX8</accession>
<dbReference type="STRING" id="47428.A0A284QZX8"/>
<sequence>MEADIEAIPPPQDNLQTDYSAFVLQILRSQPNIVDQSLLRHCIGLSSSYLVTDATTASSQTAGIQTWYLGFSRLVDVVVALHSLGSLELETVNAASKACSECWTVAGSWRGLEMGREHVREVAGKLRRLLDENGRTYRGERVYAP</sequence>
<protein>
    <submittedName>
        <fullName evidence="1">Uncharacterized protein</fullName>
    </submittedName>
</protein>
<proteinExistence type="predicted"/>
<dbReference type="OrthoDB" id="3358904at2759"/>
<organism evidence="1 2">
    <name type="scientific">Armillaria ostoyae</name>
    <name type="common">Armillaria root rot fungus</name>
    <dbReference type="NCBI Taxonomy" id="47428"/>
    <lineage>
        <taxon>Eukaryota</taxon>
        <taxon>Fungi</taxon>
        <taxon>Dikarya</taxon>
        <taxon>Basidiomycota</taxon>
        <taxon>Agaricomycotina</taxon>
        <taxon>Agaricomycetes</taxon>
        <taxon>Agaricomycetidae</taxon>
        <taxon>Agaricales</taxon>
        <taxon>Marasmiineae</taxon>
        <taxon>Physalacriaceae</taxon>
        <taxon>Armillaria</taxon>
    </lineage>
</organism>
<reference evidence="2" key="1">
    <citation type="journal article" date="2017" name="Nat. Ecol. Evol.">
        <title>Genome expansion and lineage-specific genetic innovations in the forest pathogenic fungi Armillaria.</title>
        <authorList>
            <person name="Sipos G."/>
            <person name="Prasanna A.N."/>
            <person name="Walter M.C."/>
            <person name="O'Connor E."/>
            <person name="Balint B."/>
            <person name="Krizsan K."/>
            <person name="Kiss B."/>
            <person name="Hess J."/>
            <person name="Varga T."/>
            <person name="Slot J."/>
            <person name="Riley R."/>
            <person name="Boka B."/>
            <person name="Rigling D."/>
            <person name="Barry K."/>
            <person name="Lee J."/>
            <person name="Mihaltcheva S."/>
            <person name="LaButti K."/>
            <person name="Lipzen A."/>
            <person name="Waldron R."/>
            <person name="Moloney N.M."/>
            <person name="Sperisen C."/>
            <person name="Kredics L."/>
            <person name="Vagvoelgyi C."/>
            <person name="Patrignani A."/>
            <person name="Fitzpatrick D."/>
            <person name="Nagy I."/>
            <person name="Doyle S."/>
            <person name="Anderson J.B."/>
            <person name="Grigoriev I.V."/>
            <person name="Gueldener U."/>
            <person name="Muensterkoetter M."/>
            <person name="Nagy L.G."/>
        </authorList>
    </citation>
    <scope>NUCLEOTIDE SEQUENCE [LARGE SCALE GENOMIC DNA]</scope>
    <source>
        <strain evidence="2">C18/9</strain>
    </source>
</reference>
<keyword evidence="2" id="KW-1185">Reference proteome</keyword>
<evidence type="ECO:0000313" key="1">
    <source>
        <dbReference type="EMBL" id="SJL02009.1"/>
    </source>
</evidence>
<evidence type="ECO:0000313" key="2">
    <source>
        <dbReference type="Proteomes" id="UP000219338"/>
    </source>
</evidence>
<dbReference type="OMA" id="CSECWTV"/>
<dbReference type="Proteomes" id="UP000219338">
    <property type="component" value="Unassembled WGS sequence"/>
</dbReference>